<feature type="domain" description="Acyl-CoA dehydrogenase/oxidase C-terminal" evidence="2">
    <location>
        <begin position="1"/>
        <end position="37"/>
    </location>
</feature>
<evidence type="ECO:0000313" key="3">
    <source>
        <dbReference type="EMBL" id="KIM67919.1"/>
    </source>
</evidence>
<sequence>MACAVIDRAIQAFGAEGLSQDQELASMYAQLRTLRMADVSVSSLWCAVADEFLRVRDPM</sequence>
<dbReference type="InterPro" id="IPR036250">
    <property type="entry name" value="AcylCo_DH-like_C"/>
</dbReference>
<dbReference type="HOGENOM" id="CLU_2967507_0_0_1"/>
<reference evidence="4" key="2">
    <citation type="submission" date="2015-01" db="EMBL/GenBank/DDBJ databases">
        <title>Evolutionary Origins and Diversification of the Mycorrhizal Mutualists.</title>
        <authorList>
            <consortium name="DOE Joint Genome Institute"/>
            <consortium name="Mycorrhizal Genomics Consortium"/>
            <person name="Kohler A."/>
            <person name="Kuo A."/>
            <person name="Nagy L.G."/>
            <person name="Floudas D."/>
            <person name="Copeland A."/>
            <person name="Barry K.W."/>
            <person name="Cichocki N."/>
            <person name="Veneault-Fourrey C."/>
            <person name="LaButti K."/>
            <person name="Lindquist E.A."/>
            <person name="Lipzen A."/>
            <person name="Lundell T."/>
            <person name="Morin E."/>
            <person name="Murat C."/>
            <person name="Riley R."/>
            <person name="Ohm R."/>
            <person name="Sun H."/>
            <person name="Tunlid A."/>
            <person name="Henrissat B."/>
            <person name="Grigoriev I.V."/>
            <person name="Hibbett D.S."/>
            <person name="Martin F."/>
        </authorList>
    </citation>
    <scope>NUCLEOTIDE SEQUENCE [LARGE SCALE GENOMIC DNA]</scope>
    <source>
        <strain evidence="4">Foug A</strain>
    </source>
</reference>
<evidence type="ECO:0000256" key="1">
    <source>
        <dbReference type="ARBA" id="ARBA00022630"/>
    </source>
</evidence>
<dbReference type="GO" id="GO:0016627">
    <property type="term" value="F:oxidoreductase activity, acting on the CH-CH group of donors"/>
    <property type="evidence" value="ECO:0007669"/>
    <property type="project" value="InterPro"/>
</dbReference>
<dbReference type="Pfam" id="PF00441">
    <property type="entry name" value="Acyl-CoA_dh_1"/>
    <property type="match status" value="1"/>
</dbReference>
<keyword evidence="1" id="KW-0285">Flavoprotein</keyword>
<dbReference type="EMBL" id="KN822011">
    <property type="protein sequence ID" value="KIM67919.1"/>
    <property type="molecule type" value="Genomic_DNA"/>
</dbReference>
<dbReference type="AlphaFoldDB" id="A0A0C3EI09"/>
<evidence type="ECO:0000313" key="4">
    <source>
        <dbReference type="Proteomes" id="UP000053989"/>
    </source>
</evidence>
<proteinExistence type="predicted"/>
<dbReference type="InterPro" id="IPR009075">
    <property type="entry name" value="AcylCo_DH/oxidase_C"/>
</dbReference>
<accession>A0A0C3EI09</accession>
<dbReference type="SUPFAM" id="SSF47203">
    <property type="entry name" value="Acyl-CoA dehydrogenase C-terminal domain-like"/>
    <property type="match status" value="1"/>
</dbReference>
<gene>
    <name evidence="3" type="ORF">SCLCIDRAFT_1210067</name>
</gene>
<protein>
    <recommendedName>
        <fullName evidence="2">Acyl-CoA dehydrogenase/oxidase C-terminal domain-containing protein</fullName>
    </recommendedName>
</protein>
<dbReference type="OrthoDB" id="2692656at2759"/>
<dbReference type="STRING" id="1036808.A0A0C3EI09"/>
<evidence type="ECO:0000259" key="2">
    <source>
        <dbReference type="Pfam" id="PF00441"/>
    </source>
</evidence>
<dbReference type="Proteomes" id="UP000053989">
    <property type="component" value="Unassembled WGS sequence"/>
</dbReference>
<organism evidence="3 4">
    <name type="scientific">Scleroderma citrinum Foug A</name>
    <dbReference type="NCBI Taxonomy" id="1036808"/>
    <lineage>
        <taxon>Eukaryota</taxon>
        <taxon>Fungi</taxon>
        <taxon>Dikarya</taxon>
        <taxon>Basidiomycota</taxon>
        <taxon>Agaricomycotina</taxon>
        <taxon>Agaricomycetes</taxon>
        <taxon>Agaricomycetidae</taxon>
        <taxon>Boletales</taxon>
        <taxon>Sclerodermatineae</taxon>
        <taxon>Sclerodermataceae</taxon>
        <taxon>Scleroderma</taxon>
    </lineage>
</organism>
<feature type="non-terminal residue" evidence="3">
    <location>
        <position position="59"/>
    </location>
</feature>
<name>A0A0C3EI09_9AGAM</name>
<keyword evidence="4" id="KW-1185">Reference proteome</keyword>
<reference evidence="3 4" key="1">
    <citation type="submission" date="2014-04" db="EMBL/GenBank/DDBJ databases">
        <authorList>
            <consortium name="DOE Joint Genome Institute"/>
            <person name="Kuo A."/>
            <person name="Kohler A."/>
            <person name="Nagy L.G."/>
            <person name="Floudas D."/>
            <person name="Copeland A."/>
            <person name="Barry K.W."/>
            <person name="Cichocki N."/>
            <person name="Veneault-Fourrey C."/>
            <person name="LaButti K."/>
            <person name="Lindquist E.A."/>
            <person name="Lipzen A."/>
            <person name="Lundell T."/>
            <person name="Morin E."/>
            <person name="Murat C."/>
            <person name="Sun H."/>
            <person name="Tunlid A."/>
            <person name="Henrissat B."/>
            <person name="Grigoriev I.V."/>
            <person name="Hibbett D.S."/>
            <person name="Martin F."/>
            <person name="Nordberg H.P."/>
            <person name="Cantor M.N."/>
            <person name="Hua S.X."/>
        </authorList>
    </citation>
    <scope>NUCLEOTIDE SEQUENCE [LARGE SCALE GENOMIC DNA]</scope>
    <source>
        <strain evidence="3 4">Foug A</strain>
    </source>
</reference>
<dbReference type="InParanoid" id="A0A0C3EI09"/>
<dbReference type="Gene3D" id="1.20.140.10">
    <property type="entry name" value="Butyryl-CoA Dehydrogenase, subunit A, domain 3"/>
    <property type="match status" value="1"/>
</dbReference>